<organism evidence="2 3">
    <name type="scientific">Venustampulla echinocandica</name>
    <dbReference type="NCBI Taxonomy" id="2656787"/>
    <lineage>
        <taxon>Eukaryota</taxon>
        <taxon>Fungi</taxon>
        <taxon>Dikarya</taxon>
        <taxon>Ascomycota</taxon>
        <taxon>Pezizomycotina</taxon>
        <taxon>Leotiomycetes</taxon>
        <taxon>Helotiales</taxon>
        <taxon>Pleuroascaceae</taxon>
        <taxon>Venustampulla</taxon>
    </lineage>
</organism>
<dbReference type="AlphaFoldDB" id="A0A370TQX8"/>
<dbReference type="OrthoDB" id="5341143at2759"/>
<dbReference type="GeneID" id="43598204"/>
<evidence type="ECO:0000313" key="3">
    <source>
        <dbReference type="Proteomes" id="UP000254866"/>
    </source>
</evidence>
<sequence>MRTRTAQAVVPIALAARQVKLSSPKQRLPNKTHDVEYKAAAKTQRQAREPMKSNYVDRVPKTRPTISAAGVLKKKKNSDTTRGKKSHRRRKGSPESDLFISYKDGIETARDAILSNTEATFDSVHKGFMEQLSKSKAGDEAILSEVSATLAILSAPVAEEQIEIVTRQGSKRVTEIVKIGNRIAHFKDVVEAEEAKLAEYWKQWDELQNEYLELGVEVFGAKPFGEDAKEVVGNGIGKGYRKEMELLDLKLKTQAEEWEEKVQELRVKTLQKMKASEKEQDALTKKEQAKLLQALLQE</sequence>
<dbReference type="RefSeq" id="XP_031870578.1">
    <property type="nucleotide sequence ID" value="XM_032013978.1"/>
</dbReference>
<evidence type="ECO:0000256" key="1">
    <source>
        <dbReference type="SAM" id="MobiDB-lite"/>
    </source>
</evidence>
<comment type="caution">
    <text evidence="2">The sequence shown here is derived from an EMBL/GenBank/DDBJ whole genome shotgun (WGS) entry which is preliminary data.</text>
</comment>
<dbReference type="EMBL" id="NPIC01000003">
    <property type="protein sequence ID" value="RDL37922.1"/>
    <property type="molecule type" value="Genomic_DNA"/>
</dbReference>
<evidence type="ECO:0000313" key="2">
    <source>
        <dbReference type="EMBL" id="RDL37922.1"/>
    </source>
</evidence>
<proteinExistence type="predicted"/>
<dbReference type="Proteomes" id="UP000254866">
    <property type="component" value="Unassembled WGS sequence"/>
</dbReference>
<reference evidence="2 3" key="1">
    <citation type="journal article" date="2018" name="IMA Fungus">
        <title>IMA Genome-F 9: Draft genome sequence of Annulohypoxylon stygium, Aspergillus mulundensis, Berkeleyomyces basicola (syn. Thielaviopsis basicola), Ceratocystis smalleyi, two Cercospora beticola strains, Coleophoma cylindrospora, Fusarium fracticaudum, Phialophora cf. hyalina, and Morchella septimelata.</title>
        <authorList>
            <person name="Wingfield B.D."/>
            <person name="Bills G.F."/>
            <person name="Dong Y."/>
            <person name="Huang W."/>
            <person name="Nel W.J."/>
            <person name="Swalarsk-Parry B.S."/>
            <person name="Vaghefi N."/>
            <person name="Wilken P.M."/>
            <person name="An Z."/>
            <person name="de Beer Z.W."/>
            <person name="De Vos L."/>
            <person name="Chen L."/>
            <person name="Duong T.A."/>
            <person name="Gao Y."/>
            <person name="Hammerbacher A."/>
            <person name="Kikkert J.R."/>
            <person name="Li Y."/>
            <person name="Li H."/>
            <person name="Li K."/>
            <person name="Li Q."/>
            <person name="Liu X."/>
            <person name="Ma X."/>
            <person name="Naidoo K."/>
            <person name="Pethybridge S.J."/>
            <person name="Sun J."/>
            <person name="Steenkamp E.T."/>
            <person name="van der Nest M.A."/>
            <person name="van Wyk S."/>
            <person name="Wingfield M.J."/>
            <person name="Xiong C."/>
            <person name="Yue Q."/>
            <person name="Zhang X."/>
        </authorList>
    </citation>
    <scope>NUCLEOTIDE SEQUENCE [LARGE SCALE GENOMIC DNA]</scope>
    <source>
        <strain evidence="2 3">BP 5553</strain>
    </source>
</reference>
<feature type="region of interest" description="Disordered" evidence="1">
    <location>
        <begin position="59"/>
        <end position="97"/>
    </location>
</feature>
<gene>
    <name evidence="2" type="ORF">BP5553_05355</name>
</gene>
<name>A0A370TQX8_9HELO</name>
<accession>A0A370TQX8</accession>
<keyword evidence="3" id="KW-1185">Reference proteome</keyword>
<protein>
    <submittedName>
        <fullName evidence="2">Uncharacterized protein</fullName>
    </submittedName>
</protein>